<reference evidence="2" key="1">
    <citation type="journal article" date="2017" name="Syst. Appl. Microbiol.">
        <title>Soybeans inoculated with root zone soils of Canadian native legumes harbour diverse and novel Bradyrhizobium spp. that possess agricultural potential.</title>
        <authorList>
            <person name="Bromfield E.S.P."/>
            <person name="Cloutier S."/>
            <person name="Tambong J.T."/>
            <person name="Tran Thi T.V."/>
        </authorList>
    </citation>
    <scope>NUCLEOTIDE SEQUENCE</scope>
    <source>
        <strain evidence="2">1S5</strain>
    </source>
</reference>
<gene>
    <name evidence="2" type="ORF">HAP41_0000044220</name>
</gene>
<reference evidence="2" key="2">
    <citation type="submission" date="2022-04" db="EMBL/GenBank/DDBJ databases">
        <authorList>
            <person name="Bromfield E.S.P."/>
            <person name="Cloutier S."/>
        </authorList>
    </citation>
    <scope>NUCLEOTIDE SEQUENCE</scope>
    <source>
        <strain evidence="2">1S5</strain>
    </source>
</reference>
<sequence>MKYLEINRHPARSSQTARRQRDIGWIACRLSTMLDRETSPRGSMQNDMFTSVAMLVVANRHIANRKRRTSSEPPRVEASEFRTHERSPVGMIARRVMKAVASCVRPLANRVLATNGIYPRGPDPVASNLLSAS</sequence>
<evidence type="ECO:0000313" key="2">
    <source>
        <dbReference type="EMBL" id="UPT87128.1"/>
    </source>
</evidence>
<accession>A0A8T5V559</accession>
<organism evidence="2 3">
    <name type="scientific">Bradyrhizobium barranii subsp. apii</name>
    <dbReference type="NCBI Taxonomy" id="2819348"/>
    <lineage>
        <taxon>Bacteria</taxon>
        <taxon>Pseudomonadati</taxon>
        <taxon>Pseudomonadota</taxon>
        <taxon>Alphaproteobacteria</taxon>
        <taxon>Hyphomicrobiales</taxon>
        <taxon>Nitrobacteraceae</taxon>
        <taxon>Bradyrhizobium</taxon>
        <taxon>Bradyrhizobium barranii</taxon>
    </lineage>
</organism>
<protein>
    <submittedName>
        <fullName evidence="2">Uncharacterized protein</fullName>
    </submittedName>
</protein>
<feature type="region of interest" description="Disordered" evidence="1">
    <location>
        <begin position="63"/>
        <end position="82"/>
    </location>
</feature>
<evidence type="ECO:0000313" key="3">
    <source>
        <dbReference type="Proteomes" id="UP000551709"/>
    </source>
</evidence>
<dbReference type="AlphaFoldDB" id="A0A8T5V559"/>
<dbReference type="RefSeq" id="WP_166073132.1">
    <property type="nucleotide sequence ID" value="NZ_CP096251.1"/>
</dbReference>
<evidence type="ECO:0000256" key="1">
    <source>
        <dbReference type="SAM" id="MobiDB-lite"/>
    </source>
</evidence>
<dbReference type="EMBL" id="CP096255">
    <property type="protein sequence ID" value="UPT87128.1"/>
    <property type="molecule type" value="Genomic_DNA"/>
</dbReference>
<proteinExistence type="predicted"/>
<name>A0A8T5V559_9BRAD</name>
<dbReference type="Proteomes" id="UP000551709">
    <property type="component" value="Chromosome"/>
</dbReference>